<dbReference type="Gene3D" id="3.10.450.50">
    <property type="match status" value="1"/>
</dbReference>
<dbReference type="InterPro" id="IPR027843">
    <property type="entry name" value="DUF4440"/>
</dbReference>
<accession>A0A5N7MZS0</accession>
<protein>
    <submittedName>
        <fullName evidence="2">DUF4440 domain-containing protein</fullName>
    </submittedName>
</protein>
<comment type="caution">
    <text evidence="2">The sequence shown here is derived from an EMBL/GenBank/DDBJ whole genome shotgun (WGS) entry which is preliminary data.</text>
</comment>
<evidence type="ECO:0000313" key="3">
    <source>
        <dbReference type="Proteomes" id="UP000403266"/>
    </source>
</evidence>
<organism evidence="2 3">
    <name type="scientific">Microvirga tunisiensis</name>
    <dbReference type="NCBI Taxonomy" id="2108360"/>
    <lineage>
        <taxon>Bacteria</taxon>
        <taxon>Pseudomonadati</taxon>
        <taxon>Pseudomonadota</taxon>
        <taxon>Alphaproteobacteria</taxon>
        <taxon>Hyphomicrobiales</taxon>
        <taxon>Methylobacteriaceae</taxon>
        <taxon>Microvirga</taxon>
    </lineage>
</organism>
<dbReference type="RefSeq" id="WP_152716210.1">
    <property type="nucleotide sequence ID" value="NZ_VOSJ01000240.1"/>
</dbReference>
<proteinExistence type="predicted"/>
<reference evidence="2 3" key="1">
    <citation type="journal article" date="2019" name="Syst. Appl. Microbiol.">
        <title>Microvirga tunisiensis sp. nov., a root nodule symbiotic bacterium isolated from Lupinus micranthus and L. luteus grown in Northern Tunisia.</title>
        <authorList>
            <person name="Msaddak A."/>
            <person name="Rejili M."/>
            <person name="Duran D."/>
            <person name="Mars M."/>
            <person name="Palacios J.M."/>
            <person name="Ruiz-Argueso T."/>
            <person name="Rey L."/>
            <person name="Imperial J."/>
        </authorList>
    </citation>
    <scope>NUCLEOTIDE SEQUENCE [LARGE SCALE GENOMIC DNA]</scope>
    <source>
        <strain evidence="2 3">Lmie10</strain>
    </source>
</reference>
<dbReference type="Pfam" id="PF14534">
    <property type="entry name" value="DUF4440"/>
    <property type="match status" value="1"/>
</dbReference>
<dbReference type="InterPro" id="IPR032710">
    <property type="entry name" value="NTF2-like_dom_sf"/>
</dbReference>
<feature type="domain" description="DUF4440" evidence="1">
    <location>
        <begin position="11"/>
        <end position="125"/>
    </location>
</feature>
<dbReference type="OrthoDB" id="4775103at2"/>
<gene>
    <name evidence="2" type="ORF">FS320_30960</name>
</gene>
<evidence type="ECO:0000313" key="2">
    <source>
        <dbReference type="EMBL" id="MPR29396.1"/>
    </source>
</evidence>
<keyword evidence="3" id="KW-1185">Reference proteome</keyword>
<sequence>MDEQGDDVALIRRWFRTLQVCVQTVDFAGSRPLFADDMITFGSFTAFTMGREATEHEQWRQVWGHIDQFRWRLDDLRTIISGDRLTAAGMAVFESTGYSEGGKAFDRPGRATVVLGRQAVGDEWVAQHTHVSLFPGTPSRSIGPKQDHPPAL</sequence>
<dbReference type="EMBL" id="VOSK01000226">
    <property type="protein sequence ID" value="MPR29396.1"/>
    <property type="molecule type" value="Genomic_DNA"/>
</dbReference>
<evidence type="ECO:0000259" key="1">
    <source>
        <dbReference type="Pfam" id="PF14534"/>
    </source>
</evidence>
<dbReference type="SUPFAM" id="SSF54427">
    <property type="entry name" value="NTF2-like"/>
    <property type="match status" value="1"/>
</dbReference>
<dbReference type="Proteomes" id="UP000403266">
    <property type="component" value="Unassembled WGS sequence"/>
</dbReference>
<name>A0A5N7MZS0_9HYPH</name>
<dbReference type="AlphaFoldDB" id="A0A5N7MZS0"/>